<protein>
    <submittedName>
        <fullName evidence="1">Uncharacterized protein</fullName>
    </submittedName>
</protein>
<evidence type="ECO:0000313" key="1">
    <source>
        <dbReference type="EMBL" id="BBB25273.1"/>
    </source>
</evidence>
<sequence length="192" mass="21942">MKNMVRLFVYKYSVFIILLCQISLPNSIYASEFINLGDSVSWEALNDQFGEPAPLKEETQIVFFANSLEGIELLDQFMEEVNEDELESMKWQVVLNVYTYRGKIHSLSDYIEEKEKELGLFFLKSKPYPVAIDYIGKETSFFSSLITEKGLSVILIYNGAFGGVGGGQTVDELKEGIERIKSSRKWLEKNGF</sequence>
<accession>A0A7R6PKP4</accession>
<keyword evidence="2" id="KW-1185">Reference proteome</keyword>
<organism evidence="1 2">
    <name type="scientific">Amphritea japonica ATCC BAA-1530</name>
    <dbReference type="NCBI Taxonomy" id="1278309"/>
    <lineage>
        <taxon>Bacteria</taxon>
        <taxon>Pseudomonadati</taxon>
        <taxon>Pseudomonadota</taxon>
        <taxon>Gammaproteobacteria</taxon>
        <taxon>Oceanospirillales</taxon>
        <taxon>Oceanospirillaceae</taxon>
        <taxon>Amphritea</taxon>
    </lineage>
</organism>
<dbReference type="EMBL" id="AP014545">
    <property type="protein sequence ID" value="BBB25273.1"/>
    <property type="molecule type" value="Genomic_DNA"/>
</dbReference>
<name>A0A7R6PKP4_9GAMM</name>
<gene>
    <name evidence="1" type="ORF">AMJAP_0674</name>
</gene>
<dbReference type="Proteomes" id="UP000595663">
    <property type="component" value="Chromosome"/>
</dbReference>
<evidence type="ECO:0000313" key="2">
    <source>
        <dbReference type="Proteomes" id="UP000595663"/>
    </source>
</evidence>
<dbReference type="RefSeq" id="WP_019622391.1">
    <property type="nucleotide sequence ID" value="NZ_AP014545.1"/>
</dbReference>
<reference evidence="1 2" key="1">
    <citation type="journal article" date="2008" name="Int. J. Syst. Evol. Microbiol.">
        <title>Amphritea japonica sp. nov. and Amphritea balenae sp. nov., isolated from the sediment adjacent to sperm whale carcasses off Kagoshima, Japan.</title>
        <authorList>
            <person name="Miyazaki M."/>
            <person name="Nogi Y."/>
            <person name="Fujiwara Y."/>
            <person name="Kawato M."/>
            <person name="Nagahama T."/>
            <person name="Kubokawa K."/>
            <person name="Horikoshi K."/>
        </authorList>
    </citation>
    <scope>NUCLEOTIDE SEQUENCE [LARGE SCALE GENOMIC DNA]</scope>
    <source>
        <strain evidence="1 2">ATCC BAA-1530</strain>
    </source>
</reference>
<proteinExistence type="predicted"/>
<dbReference type="AlphaFoldDB" id="A0A7R6PKP4"/>
<dbReference type="KEGG" id="ajp:AMJAP_0674"/>